<feature type="transmembrane region" description="Helical" evidence="5">
    <location>
        <begin position="76"/>
        <end position="93"/>
    </location>
</feature>
<dbReference type="InterPro" id="IPR003844">
    <property type="entry name" value="UPF0060"/>
</dbReference>
<keyword evidence="1" id="KW-1003">Cell membrane</keyword>
<accession>A0ABN9T8H0</accession>
<organism evidence="6 7">
    <name type="scientific">Prorocentrum cordatum</name>
    <dbReference type="NCBI Taxonomy" id="2364126"/>
    <lineage>
        <taxon>Eukaryota</taxon>
        <taxon>Sar</taxon>
        <taxon>Alveolata</taxon>
        <taxon>Dinophyceae</taxon>
        <taxon>Prorocentrales</taxon>
        <taxon>Prorocentraceae</taxon>
        <taxon>Prorocentrum</taxon>
    </lineage>
</organism>
<dbReference type="Proteomes" id="UP001189429">
    <property type="component" value="Unassembled WGS sequence"/>
</dbReference>
<dbReference type="EMBL" id="CAUYUJ010014453">
    <property type="protein sequence ID" value="CAK0841415.1"/>
    <property type="molecule type" value="Genomic_DNA"/>
</dbReference>
<evidence type="ECO:0000256" key="2">
    <source>
        <dbReference type="ARBA" id="ARBA00022692"/>
    </source>
</evidence>
<feature type="transmembrane region" description="Helical" evidence="5">
    <location>
        <begin position="105"/>
        <end position="122"/>
    </location>
</feature>
<evidence type="ECO:0000256" key="5">
    <source>
        <dbReference type="SAM" id="Phobius"/>
    </source>
</evidence>
<protein>
    <submittedName>
        <fullName evidence="6">Uncharacterized protein</fullName>
    </submittedName>
</protein>
<reference evidence="6" key="1">
    <citation type="submission" date="2023-10" db="EMBL/GenBank/DDBJ databases">
        <authorList>
            <person name="Chen Y."/>
            <person name="Shah S."/>
            <person name="Dougan E. K."/>
            <person name="Thang M."/>
            <person name="Chan C."/>
        </authorList>
    </citation>
    <scope>NUCLEOTIDE SEQUENCE [LARGE SCALE GENOMIC DNA]</scope>
</reference>
<proteinExistence type="predicted"/>
<dbReference type="PANTHER" id="PTHR36116:SF1">
    <property type="entry name" value="UPF0060 MEMBRANE PROTEIN YNFA"/>
    <property type="match status" value="1"/>
</dbReference>
<gene>
    <name evidence="6" type="ORF">PCOR1329_LOCUS36623</name>
</gene>
<dbReference type="Pfam" id="PF02694">
    <property type="entry name" value="UPF0060"/>
    <property type="match status" value="1"/>
</dbReference>
<keyword evidence="3 5" id="KW-1133">Transmembrane helix</keyword>
<dbReference type="PANTHER" id="PTHR36116">
    <property type="entry name" value="UPF0060 MEMBRANE PROTEIN YNFA"/>
    <property type="match status" value="1"/>
</dbReference>
<evidence type="ECO:0000313" key="7">
    <source>
        <dbReference type="Proteomes" id="UP001189429"/>
    </source>
</evidence>
<name>A0ABN9T8H0_9DINO</name>
<keyword evidence="2 5" id="KW-0812">Transmembrane</keyword>
<evidence type="ECO:0000313" key="6">
    <source>
        <dbReference type="EMBL" id="CAK0841415.1"/>
    </source>
</evidence>
<keyword evidence="7" id="KW-1185">Reference proteome</keyword>
<evidence type="ECO:0000256" key="3">
    <source>
        <dbReference type="ARBA" id="ARBA00022989"/>
    </source>
</evidence>
<feature type="transmembrane region" description="Helical" evidence="5">
    <location>
        <begin position="47"/>
        <end position="64"/>
    </location>
</feature>
<comment type="caution">
    <text evidence="6">The sequence shown here is derived from an EMBL/GenBank/DDBJ whole genome shotgun (WGS) entry which is preliminary data.</text>
</comment>
<evidence type="ECO:0000256" key="4">
    <source>
        <dbReference type="ARBA" id="ARBA00023136"/>
    </source>
</evidence>
<evidence type="ECO:0000256" key="1">
    <source>
        <dbReference type="ARBA" id="ARBA00022475"/>
    </source>
</evidence>
<sequence>MEGEGPSLPLPLLADAPPEEARPWSPAVVLRIGGGWLVWKAVREGRPWWWALAGCAVLAAYGFVPTLQPIDDFGRLYAVYGGVFIGMSFAWGRVFDGVPVDMGDAVGSAICLVGIAVILFWPRQG</sequence>
<keyword evidence="4 5" id="KW-0472">Membrane</keyword>
<dbReference type="SUPFAM" id="SSF103481">
    <property type="entry name" value="Multidrug resistance efflux transporter EmrE"/>
    <property type="match status" value="1"/>
</dbReference>
<dbReference type="InterPro" id="IPR037185">
    <property type="entry name" value="EmrE-like"/>
</dbReference>